<dbReference type="GeneID" id="98612057"/>
<keyword evidence="3 6" id="KW-1133">Transmembrane helix</keyword>
<sequence>MTLARLISSLIPAVAITAGLLLLMHFLINANIKAPEEGEAFKIPEITMPEREIETEYDTKKPAKPDEPEQPPPELPEPEFQDADIEATVSIQPTVKANLDVGGIGGFASDGDYLPIVKVAAKYPQRAAARGIEGYCIVMYTVTKTGETRDVVVDDCPESIFARESIKAAERFKYKPKVINGEPVEVPNVRNRFTFEMAK</sequence>
<gene>
    <name evidence="8" type="ORF">Q4521_13200</name>
</gene>
<dbReference type="EMBL" id="JAUOPB010000009">
    <property type="protein sequence ID" value="MDO6423430.1"/>
    <property type="molecule type" value="Genomic_DNA"/>
</dbReference>
<evidence type="ECO:0000313" key="9">
    <source>
        <dbReference type="Proteomes" id="UP001169760"/>
    </source>
</evidence>
<keyword evidence="4 6" id="KW-0472">Membrane</keyword>
<evidence type="ECO:0000256" key="2">
    <source>
        <dbReference type="ARBA" id="ARBA00022692"/>
    </source>
</evidence>
<dbReference type="PROSITE" id="PS52015">
    <property type="entry name" value="TONB_CTD"/>
    <property type="match status" value="1"/>
</dbReference>
<evidence type="ECO:0000256" key="5">
    <source>
        <dbReference type="SAM" id="MobiDB-lite"/>
    </source>
</evidence>
<dbReference type="GO" id="GO:0055085">
    <property type="term" value="P:transmembrane transport"/>
    <property type="evidence" value="ECO:0007669"/>
    <property type="project" value="InterPro"/>
</dbReference>
<evidence type="ECO:0000256" key="3">
    <source>
        <dbReference type="ARBA" id="ARBA00022989"/>
    </source>
</evidence>
<name>A0AAW7X780_9GAMM</name>
<reference evidence="8" key="1">
    <citation type="submission" date="2023-07" db="EMBL/GenBank/DDBJ databases">
        <title>Genome content predicts the carbon catabolic preferences of heterotrophic bacteria.</title>
        <authorList>
            <person name="Gralka M."/>
        </authorList>
    </citation>
    <scope>NUCLEOTIDE SEQUENCE</scope>
    <source>
        <strain evidence="8">I3M17_2</strain>
    </source>
</reference>
<feature type="compositionally biased region" description="Basic and acidic residues" evidence="5">
    <location>
        <begin position="43"/>
        <end position="67"/>
    </location>
</feature>
<dbReference type="NCBIfam" id="TIGR01352">
    <property type="entry name" value="tonB_Cterm"/>
    <property type="match status" value="1"/>
</dbReference>
<protein>
    <submittedName>
        <fullName evidence="8">Energy transducer TonB</fullName>
    </submittedName>
</protein>
<dbReference type="InterPro" id="IPR037682">
    <property type="entry name" value="TonB_C"/>
</dbReference>
<feature type="domain" description="TonB C-terminal" evidence="7">
    <location>
        <begin position="108"/>
        <end position="199"/>
    </location>
</feature>
<dbReference type="Gene3D" id="3.30.1150.10">
    <property type="match status" value="1"/>
</dbReference>
<comment type="subcellular location">
    <subcellularLocation>
        <location evidence="1">Membrane</location>
        <topology evidence="1">Single-pass membrane protein</topology>
    </subcellularLocation>
</comment>
<feature type="region of interest" description="Disordered" evidence="5">
    <location>
        <begin position="43"/>
        <end position="79"/>
    </location>
</feature>
<dbReference type="Proteomes" id="UP001169760">
    <property type="component" value="Unassembled WGS sequence"/>
</dbReference>
<evidence type="ECO:0000259" key="7">
    <source>
        <dbReference type="PROSITE" id="PS52015"/>
    </source>
</evidence>
<evidence type="ECO:0000256" key="1">
    <source>
        <dbReference type="ARBA" id="ARBA00004167"/>
    </source>
</evidence>
<dbReference type="RefSeq" id="WP_011466844.1">
    <property type="nucleotide sequence ID" value="NZ_CP123764.1"/>
</dbReference>
<evidence type="ECO:0000313" key="8">
    <source>
        <dbReference type="EMBL" id="MDO6423430.1"/>
    </source>
</evidence>
<accession>A0AAW7X780</accession>
<dbReference type="InterPro" id="IPR006260">
    <property type="entry name" value="TonB/TolA_C"/>
</dbReference>
<comment type="caution">
    <text evidence="8">The sequence shown here is derived from an EMBL/GenBank/DDBJ whole genome shotgun (WGS) entry which is preliminary data.</text>
</comment>
<organism evidence="8 9">
    <name type="scientific">Saccharophagus degradans</name>
    <dbReference type="NCBI Taxonomy" id="86304"/>
    <lineage>
        <taxon>Bacteria</taxon>
        <taxon>Pseudomonadati</taxon>
        <taxon>Pseudomonadota</taxon>
        <taxon>Gammaproteobacteria</taxon>
        <taxon>Cellvibrionales</taxon>
        <taxon>Cellvibrionaceae</taxon>
        <taxon>Saccharophagus</taxon>
    </lineage>
</organism>
<proteinExistence type="predicted"/>
<dbReference type="Pfam" id="PF03544">
    <property type="entry name" value="TonB_C"/>
    <property type="match status" value="1"/>
</dbReference>
<dbReference type="AlphaFoldDB" id="A0AAW7X780"/>
<keyword evidence="2 6" id="KW-0812">Transmembrane</keyword>
<feature type="transmembrane region" description="Helical" evidence="6">
    <location>
        <begin position="6"/>
        <end position="28"/>
    </location>
</feature>
<dbReference type="SUPFAM" id="SSF74653">
    <property type="entry name" value="TolA/TonB C-terminal domain"/>
    <property type="match status" value="1"/>
</dbReference>
<dbReference type="GO" id="GO:0016020">
    <property type="term" value="C:membrane"/>
    <property type="evidence" value="ECO:0007669"/>
    <property type="project" value="UniProtKB-SubCell"/>
</dbReference>
<evidence type="ECO:0000256" key="6">
    <source>
        <dbReference type="SAM" id="Phobius"/>
    </source>
</evidence>
<evidence type="ECO:0000256" key="4">
    <source>
        <dbReference type="ARBA" id="ARBA00023136"/>
    </source>
</evidence>